<protein>
    <submittedName>
        <fullName evidence="2">Kinase-like protein</fullName>
    </submittedName>
</protein>
<dbReference type="InterPro" id="IPR002575">
    <property type="entry name" value="Aminoglycoside_PTrfase"/>
</dbReference>
<dbReference type="PANTHER" id="PTHR21310">
    <property type="entry name" value="AMINOGLYCOSIDE PHOSPHOTRANSFERASE-RELATED-RELATED"/>
    <property type="match status" value="1"/>
</dbReference>
<dbReference type="Gene3D" id="3.90.1200.10">
    <property type="match status" value="1"/>
</dbReference>
<gene>
    <name evidence="2" type="ORF">EJ03DRAFT_319666</name>
</gene>
<evidence type="ECO:0000259" key="1">
    <source>
        <dbReference type="Pfam" id="PF01636"/>
    </source>
</evidence>
<dbReference type="InterPro" id="IPR051678">
    <property type="entry name" value="AGP_Transferase"/>
</dbReference>
<dbReference type="OrthoDB" id="8300194at2759"/>
<evidence type="ECO:0000313" key="3">
    <source>
        <dbReference type="Proteomes" id="UP000799436"/>
    </source>
</evidence>
<organism evidence="2 3">
    <name type="scientific">Teratosphaeria nubilosa</name>
    <dbReference type="NCBI Taxonomy" id="161662"/>
    <lineage>
        <taxon>Eukaryota</taxon>
        <taxon>Fungi</taxon>
        <taxon>Dikarya</taxon>
        <taxon>Ascomycota</taxon>
        <taxon>Pezizomycotina</taxon>
        <taxon>Dothideomycetes</taxon>
        <taxon>Dothideomycetidae</taxon>
        <taxon>Mycosphaerellales</taxon>
        <taxon>Teratosphaeriaceae</taxon>
        <taxon>Teratosphaeria</taxon>
    </lineage>
</organism>
<dbReference type="AlphaFoldDB" id="A0A6G1KXA8"/>
<dbReference type="EMBL" id="ML995896">
    <property type="protein sequence ID" value="KAF2765265.1"/>
    <property type="molecule type" value="Genomic_DNA"/>
</dbReference>
<dbReference type="InterPro" id="IPR011009">
    <property type="entry name" value="Kinase-like_dom_sf"/>
</dbReference>
<accession>A0A6G1KXA8</accession>
<proteinExistence type="predicted"/>
<dbReference type="CDD" id="cd05120">
    <property type="entry name" value="APH_ChoK_like"/>
    <property type="match status" value="1"/>
</dbReference>
<dbReference type="Pfam" id="PF01636">
    <property type="entry name" value="APH"/>
    <property type="match status" value="1"/>
</dbReference>
<reference evidence="2" key="1">
    <citation type="journal article" date="2020" name="Stud. Mycol.">
        <title>101 Dothideomycetes genomes: a test case for predicting lifestyles and emergence of pathogens.</title>
        <authorList>
            <person name="Haridas S."/>
            <person name="Albert R."/>
            <person name="Binder M."/>
            <person name="Bloem J."/>
            <person name="Labutti K."/>
            <person name="Salamov A."/>
            <person name="Andreopoulos B."/>
            <person name="Baker S."/>
            <person name="Barry K."/>
            <person name="Bills G."/>
            <person name="Bluhm B."/>
            <person name="Cannon C."/>
            <person name="Castanera R."/>
            <person name="Culley D."/>
            <person name="Daum C."/>
            <person name="Ezra D."/>
            <person name="Gonzalez J."/>
            <person name="Henrissat B."/>
            <person name="Kuo A."/>
            <person name="Liang C."/>
            <person name="Lipzen A."/>
            <person name="Lutzoni F."/>
            <person name="Magnuson J."/>
            <person name="Mondo S."/>
            <person name="Nolan M."/>
            <person name="Ohm R."/>
            <person name="Pangilinan J."/>
            <person name="Park H.-J."/>
            <person name="Ramirez L."/>
            <person name="Alfaro M."/>
            <person name="Sun H."/>
            <person name="Tritt A."/>
            <person name="Yoshinaga Y."/>
            <person name="Zwiers L.-H."/>
            <person name="Turgeon B."/>
            <person name="Goodwin S."/>
            <person name="Spatafora J."/>
            <person name="Crous P."/>
            <person name="Grigoriev I."/>
        </authorList>
    </citation>
    <scope>NUCLEOTIDE SEQUENCE</scope>
    <source>
        <strain evidence="2">CBS 116005</strain>
    </source>
</reference>
<sequence length="287" mass="33265">MGAEATEGNASQSSQMRYTSRSINDTWWRRFLVRTAVKILRHWRPNNGSILFLTGTLCVKYGRLHHLPEASTMEFIARNTTIPVPKIWCAFELKDRTYIVMERVKGESLAFNWRSRSSESKAAILKQLREMIENMRRLTPPSSAVANVDGGRLWDCRLGGGSDYFGPFQEIDAFHQYIRGGFNAVSENLPPGVNELIQLHDRKWPDPVFTHGDLSSLNIMAEGDTITGIIDWETAGWFPYYWEYTTACQVNPQNTFWREEVDKFLEPYPAELHQEELRQRYFGDITW</sequence>
<dbReference type="Proteomes" id="UP000799436">
    <property type="component" value="Unassembled WGS sequence"/>
</dbReference>
<feature type="domain" description="Aminoglycoside phosphotransferase" evidence="1">
    <location>
        <begin position="69"/>
        <end position="273"/>
    </location>
</feature>
<dbReference type="SUPFAM" id="SSF56112">
    <property type="entry name" value="Protein kinase-like (PK-like)"/>
    <property type="match status" value="1"/>
</dbReference>
<evidence type="ECO:0000313" key="2">
    <source>
        <dbReference type="EMBL" id="KAF2765265.1"/>
    </source>
</evidence>
<dbReference type="PANTHER" id="PTHR21310:SF55">
    <property type="entry name" value="AMINOGLYCOSIDE PHOSPHOTRANSFERASE DOMAIN-CONTAINING PROTEIN"/>
    <property type="match status" value="1"/>
</dbReference>
<keyword evidence="2" id="KW-0418">Kinase</keyword>
<keyword evidence="2" id="KW-0808">Transferase</keyword>
<keyword evidence="3" id="KW-1185">Reference proteome</keyword>
<dbReference type="GO" id="GO:0016301">
    <property type="term" value="F:kinase activity"/>
    <property type="evidence" value="ECO:0007669"/>
    <property type="project" value="UniProtKB-KW"/>
</dbReference>
<name>A0A6G1KXA8_9PEZI</name>